<keyword evidence="5" id="KW-1185">Reference proteome</keyword>
<comment type="similarity">
    <text evidence="1">Belongs to the adenomatous polyposis coli (APC) family.</text>
</comment>
<reference evidence="4" key="1">
    <citation type="submission" date="2023-06" db="EMBL/GenBank/DDBJ databases">
        <authorList>
            <person name="Delattre M."/>
        </authorList>
    </citation>
    <scope>NUCLEOTIDE SEQUENCE</scope>
    <source>
        <strain evidence="4">AF72</strain>
    </source>
</reference>
<dbReference type="GO" id="GO:0001708">
    <property type="term" value="P:cell fate specification"/>
    <property type="evidence" value="ECO:0007669"/>
    <property type="project" value="TreeGrafter"/>
</dbReference>
<feature type="compositionally biased region" description="Polar residues" evidence="3">
    <location>
        <begin position="420"/>
        <end position="442"/>
    </location>
</feature>
<dbReference type="GO" id="GO:0008017">
    <property type="term" value="F:microtubule binding"/>
    <property type="evidence" value="ECO:0007669"/>
    <property type="project" value="TreeGrafter"/>
</dbReference>
<dbReference type="PANTHER" id="PTHR12607">
    <property type="entry name" value="ADENOMATOUS POLYPOSIS COLI PROTEIN FAMILY"/>
    <property type="match status" value="1"/>
</dbReference>
<dbReference type="PANTHER" id="PTHR12607:SF12">
    <property type="entry name" value="APC-LIKE, ISOFORM A-RELATED"/>
    <property type="match status" value="1"/>
</dbReference>
<feature type="compositionally biased region" description="Polar residues" evidence="3">
    <location>
        <begin position="657"/>
        <end position="670"/>
    </location>
</feature>
<accession>A0AA36FSH4</accession>
<sequence>MLTQVYAGLIRNVSWMADSKMFELLSPTCPAVAEAFVDAYKKAIVQNMSNKEARDREMAAVSATLSALWNLASHSTDNKKAICKTEFCLTYLVELLTPNAKATLIVESATGVLKYATQYVSSAPCHAQIRASLLPPLLPMLNSSSFTIISNTVSAIDNLIVHDPNLQNYLREQTYPQLNTLRNSQRDDIRALVKRVLNHLNNAAMYTSHQYNSMMSASMGGDMLHSASPRYMDNRLLTLRASRASPGAPALPQQTMSIYNRSSSLPRHFSNGITPHNGNPAMVNSQFQKSPDHVSQRSYLQSNETSQESGVVGDDGSQLDGELHEIEPTESLRVSPSTSTQSLGSLMPEVNTSGWESVVDTADNSARLSPVSPSDLPDSPTAYSNPNFMMQQVGFMSLDHAANGPRLNPQPMAALQISTTTPRRPNLHSRQTTASSDATSIPSDEPTPTYPLRPSRRESHSDDDVLPGPIDENDYASLPIDHTLLDKSIAAALPPKKPDVDRKGALLLSEAIESAMPPPRFPLINKSLMCNHMGELVRDAARLDESFEHPDSEDEPTDYSESSSEAEPITEVNADLPSDVLEELEKEKELLERAREKASNTQNRTSRLRPPIARKPTNVQKPTSPRMAVQPYNYKKSTGAPVGERDEEKQPDEQQARMRSSSNKLLVTTV</sequence>
<dbReference type="InterPro" id="IPR000225">
    <property type="entry name" value="Armadillo"/>
</dbReference>
<protein>
    <submittedName>
        <fullName evidence="4">Uncharacterized protein</fullName>
    </submittedName>
</protein>
<name>A0AA36FSH4_9BILA</name>
<dbReference type="InterPro" id="IPR011989">
    <property type="entry name" value="ARM-like"/>
</dbReference>
<feature type="region of interest" description="Disordered" evidence="3">
    <location>
        <begin position="271"/>
        <end position="349"/>
    </location>
</feature>
<feature type="non-terminal residue" evidence="4">
    <location>
        <position position="670"/>
    </location>
</feature>
<dbReference type="InterPro" id="IPR016024">
    <property type="entry name" value="ARM-type_fold"/>
</dbReference>
<feature type="compositionally biased region" description="Basic and acidic residues" evidence="3">
    <location>
        <begin position="643"/>
        <end position="656"/>
    </location>
</feature>
<evidence type="ECO:0000256" key="3">
    <source>
        <dbReference type="SAM" id="MobiDB-lite"/>
    </source>
</evidence>
<proteinExistence type="inferred from homology"/>
<dbReference type="Gene3D" id="1.25.10.10">
    <property type="entry name" value="Leucine-rich Repeat Variant"/>
    <property type="match status" value="1"/>
</dbReference>
<feature type="region of interest" description="Disordered" evidence="3">
    <location>
        <begin position="548"/>
        <end position="670"/>
    </location>
</feature>
<evidence type="ECO:0000256" key="2">
    <source>
        <dbReference type="ARBA" id="ARBA00022687"/>
    </source>
</evidence>
<dbReference type="InterPro" id="IPR026818">
    <property type="entry name" value="Apc_fam"/>
</dbReference>
<keyword evidence="2" id="KW-0879">Wnt signaling pathway</keyword>
<dbReference type="GO" id="GO:0045295">
    <property type="term" value="F:gamma-catenin binding"/>
    <property type="evidence" value="ECO:0007669"/>
    <property type="project" value="TreeGrafter"/>
</dbReference>
<feature type="compositionally biased region" description="Polar residues" evidence="3">
    <location>
        <begin position="332"/>
        <end position="349"/>
    </location>
</feature>
<feature type="region of interest" description="Disordered" evidence="3">
    <location>
        <begin position="366"/>
        <end position="385"/>
    </location>
</feature>
<evidence type="ECO:0000256" key="1">
    <source>
        <dbReference type="ARBA" id="ARBA00009051"/>
    </source>
</evidence>
<dbReference type="GO" id="GO:0030877">
    <property type="term" value="C:beta-catenin destruction complex"/>
    <property type="evidence" value="ECO:0007669"/>
    <property type="project" value="TreeGrafter"/>
</dbReference>
<feature type="compositionally biased region" description="Polar residues" evidence="3">
    <location>
        <begin position="296"/>
        <end position="309"/>
    </location>
</feature>
<feature type="compositionally biased region" description="Low complexity" evidence="3">
    <location>
        <begin position="368"/>
        <end position="380"/>
    </location>
</feature>
<evidence type="ECO:0000313" key="4">
    <source>
        <dbReference type="EMBL" id="CAJ0565404.1"/>
    </source>
</evidence>
<organism evidence="4 5">
    <name type="scientific">Mesorhabditis spiculigera</name>
    <dbReference type="NCBI Taxonomy" id="96644"/>
    <lineage>
        <taxon>Eukaryota</taxon>
        <taxon>Metazoa</taxon>
        <taxon>Ecdysozoa</taxon>
        <taxon>Nematoda</taxon>
        <taxon>Chromadorea</taxon>
        <taxon>Rhabditida</taxon>
        <taxon>Rhabditina</taxon>
        <taxon>Rhabditomorpha</taxon>
        <taxon>Rhabditoidea</taxon>
        <taxon>Rhabditidae</taxon>
        <taxon>Mesorhabditinae</taxon>
        <taxon>Mesorhabditis</taxon>
    </lineage>
</organism>
<feature type="compositionally biased region" description="Basic and acidic residues" evidence="3">
    <location>
        <begin position="583"/>
        <end position="598"/>
    </location>
</feature>
<dbReference type="GO" id="GO:0090090">
    <property type="term" value="P:negative regulation of canonical Wnt signaling pathway"/>
    <property type="evidence" value="ECO:0007669"/>
    <property type="project" value="TreeGrafter"/>
</dbReference>
<dbReference type="GO" id="GO:0005881">
    <property type="term" value="C:cytoplasmic microtubule"/>
    <property type="evidence" value="ECO:0007669"/>
    <property type="project" value="TreeGrafter"/>
</dbReference>
<dbReference type="GO" id="GO:0016055">
    <property type="term" value="P:Wnt signaling pathway"/>
    <property type="evidence" value="ECO:0007669"/>
    <property type="project" value="UniProtKB-KW"/>
</dbReference>
<dbReference type="Proteomes" id="UP001177023">
    <property type="component" value="Unassembled WGS sequence"/>
</dbReference>
<comment type="caution">
    <text evidence="4">The sequence shown here is derived from an EMBL/GenBank/DDBJ whole genome shotgun (WGS) entry which is preliminary data.</text>
</comment>
<evidence type="ECO:0000313" key="5">
    <source>
        <dbReference type="Proteomes" id="UP001177023"/>
    </source>
</evidence>
<dbReference type="GO" id="GO:0007389">
    <property type="term" value="P:pattern specification process"/>
    <property type="evidence" value="ECO:0007669"/>
    <property type="project" value="TreeGrafter"/>
</dbReference>
<gene>
    <name evidence="4" type="ORF">MSPICULIGERA_LOCUS4045</name>
</gene>
<dbReference type="AlphaFoldDB" id="A0AA36FSH4"/>
<dbReference type="GO" id="GO:0008013">
    <property type="term" value="F:beta-catenin binding"/>
    <property type="evidence" value="ECO:0007669"/>
    <property type="project" value="InterPro"/>
</dbReference>
<feature type="region of interest" description="Disordered" evidence="3">
    <location>
        <begin position="420"/>
        <end position="474"/>
    </location>
</feature>
<dbReference type="GO" id="GO:0007026">
    <property type="term" value="P:negative regulation of microtubule depolymerization"/>
    <property type="evidence" value="ECO:0007669"/>
    <property type="project" value="TreeGrafter"/>
</dbReference>
<dbReference type="GO" id="GO:0016477">
    <property type="term" value="P:cell migration"/>
    <property type="evidence" value="ECO:0007669"/>
    <property type="project" value="TreeGrafter"/>
</dbReference>
<dbReference type="SUPFAM" id="SSF48371">
    <property type="entry name" value="ARM repeat"/>
    <property type="match status" value="1"/>
</dbReference>
<feature type="compositionally biased region" description="Polar residues" evidence="3">
    <location>
        <begin position="271"/>
        <end position="289"/>
    </location>
</feature>
<dbReference type="SMART" id="SM00185">
    <property type="entry name" value="ARM"/>
    <property type="match status" value="3"/>
</dbReference>
<dbReference type="GO" id="GO:0016342">
    <property type="term" value="C:catenin complex"/>
    <property type="evidence" value="ECO:0007669"/>
    <property type="project" value="TreeGrafter"/>
</dbReference>
<dbReference type="GO" id="GO:0007399">
    <property type="term" value="P:nervous system development"/>
    <property type="evidence" value="ECO:0007669"/>
    <property type="project" value="TreeGrafter"/>
</dbReference>
<dbReference type="EMBL" id="CATQJA010001034">
    <property type="protein sequence ID" value="CAJ0565404.1"/>
    <property type="molecule type" value="Genomic_DNA"/>
</dbReference>